<evidence type="ECO:0000256" key="9">
    <source>
        <dbReference type="RuleBase" id="RU363032"/>
    </source>
</evidence>
<feature type="transmembrane region" description="Helical" evidence="9">
    <location>
        <begin position="188"/>
        <end position="212"/>
    </location>
</feature>
<evidence type="ECO:0000256" key="4">
    <source>
        <dbReference type="ARBA" id="ARBA00022475"/>
    </source>
</evidence>
<evidence type="ECO:0000256" key="2">
    <source>
        <dbReference type="ARBA" id="ARBA00007069"/>
    </source>
</evidence>
<keyword evidence="5" id="KW-0592">Phosphate transport</keyword>
<dbReference type="GO" id="GO:0055085">
    <property type="term" value="P:transmembrane transport"/>
    <property type="evidence" value="ECO:0007669"/>
    <property type="project" value="InterPro"/>
</dbReference>
<keyword evidence="4" id="KW-1003">Cell membrane</keyword>
<feature type="transmembrane region" description="Helical" evidence="9">
    <location>
        <begin position="20"/>
        <end position="42"/>
    </location>
</feature>
<dbReference type="InterPro" id="IPR000515">
    <property type="entry name" value="MetI-like"/>
</dbReference>
<feature type="domain" description="ABC transmembrane type-1" evidence="10">
    <location>
        <begin position="75"/>
        <end position="244"/>
    </location>
</feature>
<evidence type="ECO:0000313" key="11">
    <source>
        <dbReference type="EMBL" id="MBE9068568.1"/>
    </source>
</evidence>
<keyword evidence="8 9" id="KW-0472">Membrane</keyword>
<name>A0A928ZW83_LEPEC</name>
<dbReference type="GO" id="GO:0005886">
    <property type="term" value="C:plasma membrane"/>
    <property type="evidence" value="ECO:0007669"/>
    <property type="project" value="UniProtKB-SubCell"/>
</dbReference>
<dbReference type="InterPro" id="IPR035906">
    <property type="entry name" value="MetI-like_sf"/>
</dbReference>
<reference evidence="11" key="1">
    <citation type="submission" date="2020-10" db="EMBL/GenBank/DDBJ databases">
        <authorList>
            <person name="Castelo-Branco R."/>
            <person name="Eusebio N."/>
            <person name="Adriana R."/>
            <person name="Vieira A."/>
            <person name="Brugerolle De Fraissinette N."/>
            <person name="Rezende De Castro R."/>
            <person name="Schneider M.P."/>
            <person name="Vasconcelos V."/>
            <person name="Leao P.N."/>
        </authorList>
    </citation>
    <scope>NUCLEOTIDE SEQUENCE</scope>
    <source>
        <strain evidence="11">LEGE 11479</strain>
    </source>
</reference>
<evidence type="ECO:0000256" key="7">
    <source>
        <dbReference type="ARBA" id="ARBA00022989"/>
    </source>
</evidence>
<evidence type="ECO:0000256" key="3">
    <source>
        <dbReference type="ARBA" id="ARBA00022448"/>
    </source>
</evidence>
<feature type="transmembrane region" description="Helical" evidence="9">
    <location>
        <begin position="116"/>
        <end position="136"/>
    </location>
</feature>
<evidence type="ECO:0000256" key="5">
    <source>
        <dbReference type="ARBA" id="ARBA00022592"/>
    </source>
</evidence>
<proteinExistence type="inferred from homology"/>
<dbReference type="EMBL" id="JADEXP010000180">
    <property type="protein sequence ID" value="MBE9068568.1"/>
    <property type="molecule type" value="Genomic_DNA"/>
</dbReference>
<dbReference type="GO" id="GO:0006817">
    <property type="term" value="P:phosphate ion transport"/>
    <property type="evidence" value="ECO:0007669"/>
    <property type="project" value="UniProtKB-KW"/>
</dbReference>
<dbReference type="InterPro" id="IPR051124">
    <property type="entry name" value="Phosphate_Transport_Permease"/>
</dbReference>
<dbReference type="Proteomes" id="UP000615026">
    <property type="component" value="Unassembled WGS sequence"/>
</dbReference>
<keyword evidence="3 9" id="KW-0813">Transport</keyword>
<dbReference type="PANTHER" id="PTHR30425">
    <property type="entry name" value="PHOSPHATE TRANSPORT SYSTEM PERMEASE PROTEIN PST"/>
    <property type="match status" value="1"/>
</dbReference>
<gene>
    <name evidence="11" type="ORF">IQ260_18130</name>
</gene>
<evidence type="ECO:0000256" key="8">
    <source>
        <dbReference type="ARBA" id="ARBA00023136"/>
    </source>
</evidence>
<organism evidence="11 12">
    <name type="scientific">Leptolyngbya cf. ectocarpi LEGE 11479</name>
    <dbReference type="NCBI Taxonomy" id="1828722"/>
    <lineage>
        <taxon>Bacteria</taxon>
        <taxon>Bacillati</taxon>
        <taxon>Cyanobacteriota</taxon>
        <taxon>Cyanophyceae</taxon>
        <taxon>Leptolyngbyales</taxon>
        <taxon>Leptolyngbyaceae</taxon>
        <taxon>Leptolyngbya group</taxon>
        <taxon>Leptolyngbya</taxon>
    </lineage>
</organism>
<evidence type="ECO:0000256" key="6">
    <source>
        <dbReference type="ARBA" id="ARBA00022692"/>
    </source>
</evidence>
<accession>A0A928ZW83</accession>
<comment type="similarity">
    <text evidence="2">Belongs to the binding-protein-dependent transport system permease family. CysTW subfamily.</text>
</comment>
<dbReference type="Pfam" id="PF00528">
    <property type="entry name" value="BPD_transp_1"/>
    <property type="match status" value="1"/>
</dbReference>
<keyword evidence="12" id="KW-1185">Reference proteome</keyword>
<feature type="transmembrane region" description="Helical" evidence="9">
    <location>
        <begin position="75"/>
        <end position="104"/>
    </location>
</feature>
<sequence>MNLLNNKALSPPSTDRVLVWMLRAIATLVGALVIVITLFLLWEAWPILQSINWLRFLSDSRWQPSQNLYQMTSMIIATLMVVIGAVLLAVPVGVLSGLFCHYYAPAPIATFYRNLLKLLAGIPGVVYGFWGLVVVVPLINRLHPPGSSLLAGILLLALLILPTITLTFDANLGEVKQVYWQDTTVLGFSRWGTIWGVMVPSARGGLFTGILLGTGRALGETIIMLMVCGNIPQIPTSLFDPIRT</sequence>
<keyword evidence="7 9" id="KW-1133">Transmembrane helix</keyword>
<feature type="transmembrane region" description="Helical" evidence="9">
    <location>
        <begin position="148"/>
        <end position="168"/>
    </location>
</feature>
<evidence type="ECO:0000259" key="10">
    <source>
        <dbReference type="PROSITE" id="PS50928"/>
    </source>
</evidence>
<dbReference type="AlphaFoldDB" id="A0A928ZW83"/>
<dbReference type="PROSITE" id="PS50928">
    <property type="entry name" value="ABC_TM1"/>
    <property type="match status" value="1"/>
</dbReference>
<evidence type="ECO:0000256" key="1">
    <source>
        <dbReference type="ARBA" id="ARBA00004651"/>
    </source>
</evidence>
<keyword evidence="6 9" id="KW-0812">Transmembrane</keyword>
<dbReference type="PANTHER" id="PTHR30425:SF1">
    <property type="entry name" value="PHOSPHATE TRANSPORT SYSTEM PERMEASE PROTEIN PSTC"/>
    <property type="match status" value="1"/>
</dbReference>
<dbReference type="Gene3D" id="1.10.3720.10">
    <property type="entry name" value="MetI-like"/>
    <property type="match status" value="1"/>
</dbReference>
<dbReference type="SUPFAM" id="SSF161098">
    <property type="entry name" value="MetI-like"/>
    <property type="match status" value="1"/>
</dbReference>
<protein>
    <submittedName>
        <fullName evidence="11">ABC transporter permease subunit</fullName>
    </submittedName>
</protein>
<dbReference type="CDD" id="cd06261">
    <property type="entry name" value="TM_PBP2"/>
    <property type="match status" value="1"/>
</dbReference>
<comment type="subcellular location">
    <subcellularLocation>
        <location evidence="1 9">Cell membrane</location>
        <topology evidence="1 9">Multi-pass membrane protein</topology>
    </subcellularLocation>
</comment>
<evidence type="ECO:0000313" key="12">
    <source>
        <dbReference type="Proteomes" id="UP000615026"/>
    </source>
</evidence>
<comment type="caution">
    <text evidence="11">The sequence shown here is derived from an EMBL/GenBank/DDBJ whole genome shotgun (WGS) entry which is preliminary data.</text>
</comment>